<proteinExistence type="predicted"/>
<evidence type="ECO:0000313" key="1">
    <source>
        <dbReference type="EMBL" id="GAI73127.1"/>
    </source>
</evidence>
<organism evidence="1">
    <name type="scientific">marine sediment metagenome</name>
    <dbReference type="NCBI Taxonomy" id="412755"/>
    <lineage>
        <taxon>unclassified sequences</taxon>
        <taxon>metagenomes</taxon>
        <taxon>ecological metagenomes</taxon>
    </lineage>
</organism>
<feature type="non-terminal residue" evidence="1">
    <location>
        <position position="39"/>
    </location>
</feature>
<gene>
    <name evidence="1" type="ORF">S12H4_21939</name>
</gene>
<reference evidence="1" key="1">
    <citation type="journal article" date="2014" name="Front. Microbiol.">
        <title>High frequency of phylogenetically diverse reductive dehalogenase-homologous genes in deep subseafloor sedimentary metagenomes.</title>
        <authorList>
            <person name="Kawai M."/>
            <person name="Futagami T."/>
            <person name="Toyoda A."/>
            <person name="Takaki Y."/>
            <person name="Nishi S."/>
            <person name="Hori S."/>
            <person name="Arai W."/>
            <person name="Tsubouchi T."/>
            <person name="Morono Y."/>
            <person name="Uchiyama I."/>
            <person name="Ito T."/>
            <person name="Fujiyama A."/>
            <person name="Inagaki F."/>
            <person name="Takami H."/>
        </authorList>
    </citation>
    <scope>NUCLEOTIDE SEQUENCE</scope>
    <source>
        <strain evidence="1">Expedition CK06-06</strain>
    </source>
</reference>
<comment type="caution">
    <text evidence="1">The sequence shown here is derived from an EMBL/GenBank/DDBJ whole genome shotgun (WGS) entry which is preliminary data.</text>
</comment>
<protein>
    <submittedName>
        <fullName evidence="1">Uncharacterized protein</fullName>
    </submittedName>
</protein>
<name>X1QX48_9ZZZZ</name>
<sequence>MKIKINLTEDFSNLIKEKVKEFENRLEKLNYYNELKAEK</sequence>
<dbReference type="AlphaFoldDB" id="X1QX48"/>
<dbReference type="EMBL" id="BARW01011360">
    <property type="protein sequence ID" value="GAI73127.1"/>
    <property type="molecule type" value="Genomic_DNA"/>
</dbReference>
<accession>X1QX48</accession>